<dbReference type="OrthoDB" id="4485326at2"/>
<accession>A0A1I0TV80</accession>
<dbReference type="EMBL" id="FOJN01000010">
    <property type="protein sequence ID" value="SFA55799.1"/>
    <property type="molecule type" value="Genomic_DNA"/>
</dbReference>
<dbReference type="Proteomes" id="UP000182054">
    <property type="component" value="Unassembled WGS sequence"/>
</dbReference>
<protein>
    <submittedName>
        <fullName evidence="2">Uncharacterized protein</fullName>
    </submittedName>
</protein>
<gene>
    <name evidence="2" type="ORF">SAMN05444374_11024</name>
</gene>
<dbReference type="AlphaFoldDB" id="A0A1I0TV80"/>
<feature type="region of interest" description="Disordered" evidence="1">
    <location>
        <begin position="103"/>
        <end position="125"/>
    </location>
</feature>
<dbReference type="GeneID" id="85486466"/>
<proteinExistence type="predicted"/>
<evidence type="ECO:0000313" key="2">
    <source>
        <dbReference type="EMBL" id="SFA55799.1"/>
    </source>
</evidence>
<dbReference type="RefSeq" id="WP_139203954.1">
    <property type="nucleotide sequence ID" value="NZ_FOJN01000010.1"/>
</dbReference>
<evidence type="ECO:0000256" key="1">
    <source>
        <dbReference type="SAM" id="MobiDB-lite"/>
    </source>
</evidence>
<evidence type="ECO:0000313" key="3">
    <source>
        <dbReference type="Proteomes" id="UP000182054"/>
    </source>
</evidence>
<name>A0A1I0TV80_9NOCA</name>
<reference evidence="2 3" key="1">
    <citation type="submission" date="2016-10" db="EMBL/GenBank/DDBJ databases">
        <authorList>
            <person name="de Groot N.N."/>
        </authorList>
    </citation>
    <scope>NUCLEOTIDE SEQUENCE [LARGE SCALE GENOMIC DNA]</scope>
    <source>
        <strain evidence="2 3">DSM 44908</strain>
    </source>
</reference>
<organism evidence="2 3">
    <name type="scientific">Rhodococcoides kroppenstedtii</name>
    <dbReference type="NCBI Taxonomy" id="293050"/>
    <lineage>
        <taxon>Bacteria</taxon>
        <taxon>Bacillati</taxon>
        <taxon>Actinomycetota</taxon>
        <taxon>Actinomycetes</taxon>
        <taxon>Mycobacteriales</taxon>
        <taxon>Nocardiaceae</taxon>
        <taxon>Rhodococcoides</taxon>
    </lineage>
</organism>
<sequence>MTTWPASWPPAAHDLADAVLRLTTAIARDPEDTDPAVAALVAMPVRVEDVFAGMLRMLLEAAFADGVDADDVSGLVRQVAQRDPSLDPTDVVAVVLGTLGIHPEPVRHDADSAETGSQDPADAPTVTPVDRLVPYVALRVSSAVAVVLAERVRTPLAPVVTAVLNDVASAESVEWA</sequence>